<proteinExistence type="predicted"/>
<dbReference type="Pfam" id="PF08238">
    <property type="entry name" value="Sel1"/>
    <property type="match status" value="4"/>
</dbReference>
<sequence>MNIFKKRSSNLSNNTTKPPNFGNSSDKNTFFVKSVVRTTDNSPFKGIVEKHRMLSNTKVKNVHKAPRHRPKIIPNNIFIKNSFTENIDSSPYSNKNQLSTLSHHSRVDPQSITLEDLHFKDTSSYHSIDSIEFSNDSAFFSGNSETILKHNSDSGLRANQFSMTRSLAYESISSDNFQVIEELPPSFKRNMLKLNKDITKKKKASDQPLLKKKRFISESERYFDLALHFHDSNELKMAAAYYKKSADLKHPPGNLFYGLCLRHGWGVKESKAQSLIYIQNSVELLLNLGSSELNKFEFARVKNDLPMAIYELGQSFFQGWGVPKNTKVGLGYFNISAELGYPEAIIDLAICYENGIALKRNLKQAAHYYRLAHSKGISFFGNSWIFKDKYLKPPIS</sequence>
<name>A0A1R1XXX5_9FUNG</name>
<evidence type="ECO:0000256" key="1">
    <source>
        <dbReference type="SAM" id="MobiDB-lite"/>
    </source>
</evidence>
<dbReference type="STRING" id="133412.A0A1R1XXX5"/>
<dbReference type="InterPro" id="IPR011990">
    <property type="entry name" value="TPR-like_helical_dom_sf"/>
</dbReference>
<feature type="region of interest" description="Disordered" evidence="1">
    <location>
        <begin position="1"/>
        <end position="27"/>
    </location>
</feature>
<dbReference type="InterPro" id="IPR006597">
    <property type="entry name" value="Sel1-like"/>
</dbReference>
<dbReference type="OrthoDB" id="2148946at2759"/>
<protein>
    <submittedName>
        <fullName evidence="2">Protein DSF2</fullName>
    </submittedName>
</protein>
<dbReference type="PANTHER" id="PTHR43628">
    <property type="entry name" value="ACTIVATOR OF C KINASE PROTEIN 1-RELATED"/>
    <property type="match status" value="1"/>
</dbReference>
<organism evidence="2 3">
    <name type="scientific">Smittium culicis</name>
    <dbReference type="NCBI Taxonomy" id="133412"/>
    <lineage>
        <taxon>Eukaryota</taxon>
        <taxon>Fungi</taxon>
        <taxon>Fungi incertae sedis</taxon>
        <taxon>Zoopagomycota</taxon>
        <taxon>Kickxellomycotina</taxon>
        <taxon>Harpellomycetes</taxon>
        <taxon>Harpellales</taxon>
        <taxon>Legeriomycetaceae</taxon>
        <taxon>Smittium</taxon>
    </lineage>
</organism>
<dbReference type="Gene3D" id="1.25.40.10">
    <property type="entry name" value="Tetratricopeptide repeat domain"/>
    <property type="match status" value="1"/>
</dbReference>
<dbReference type="EMBL" id="LSSN01001478">
    <property type="protein sequence ID" value="OMJ19468.1"/>
    <property type="molecule type" value="Genomic_DNA"/>
</dbReference>
<dbReference type="AlphaFoldDB" id="A0A1R1XXX5"/>
<dbReference type="SMART" id="SM00671">
    <property type="entry name" value="SEL1"/>
    <property type="match status" value="4"/>
</dbReference>
<dbReference type="Proteomes" id="UP000187283">
    <property type="component" value="Unassembled WGS sequence"/>
</dbReference>
<evidence type="ECO:0000313" key="2">
    <source>
        <dbReference type="EMBL" id="OMJ19468.1"/>
    </source>
</evidence>
<dbReference type="GO" id="GO:0010972">
    <property type="term" value="P:negative regulation of G2/M transition of mitotic cell cycle"/>
    <property type="evidence" value="ECO:0007669"/>
    <property type="project" value="TreeGrafter"/>
</dbReference>
<comment type="caution">
    <text evidence="2">The sequence shown here is derived from an EMBL/GenBank/DDBJ whole genome shotgun (WGS) entry which is preliminary data.</text>
</comment>
<accession>A0A1R1XXX5</accession>
<feature type="compositionally biased region" description="Polar residues" evidence="1">
    <location>
        <begin position="9"/>
        <end position="27"/>
    </location>
</feature>
<reference evidence="2 3" key="1">
    <citation type="submission" date="2017-01" db="EMBL/GenBank/DDBJ databases">
        <authorList>
            <person name="Mah S.A."/>
            <person name="Swanson W.J."/>
            <person name="Moy G.W."/>
            <person name="Vacquier V.D."/>
        </authorList>
    </citation>
    <scope>NUCLEOTIDE SEQUENCE [LARGE SCALE GENOMIC DNA]</scope>
    <source>
        <strain evidence="2 3">GSMNP</strain>
    </source>
</reference>
<keyword evidence="3" id="KW-1185">Reference proteome</keyword>
<dbReference type="InterPro" id="IPR052945">
    <property type="entry name" value="Mitotic_Regulator"/>
</dbReference>
<gene>
    <name evidence="2" type="ORF">AYI70_g4720</name>
</gene>
<evidence type="ECO:0000313" key="3">
    <source>
        <dbReference type="Proteomes" id="UP000187283"/>
    </source>
</evidence>
<dbReference type="GO" id="GO:0032153">
    <property type="term" value="C:cell division site"/>
    <property type="evidence" value="ECO:0007669"/>
    <property type="project" value="TreeGrafter"/>
</dbReference>
<dbReference type="PANTHER" id="PTHR43628:SF1">
    <property type="entry name" value="CHITIN SYNTHASE REGULATORY FACTOR 2-RELATED"/>
    <property type="match status" value="1"/>
</dbReference>
<dbReference type="SUPFAM" id="SSF81901">
    <property type="entry name" value="HCP-like"/>
    <property type="match status" value="1"/>
</dbReference>